<dbReference type="InterPro" id="IPR003439">
    <property type="entry name" value="ABC_transporter-like_ATP-bd"/>
</dbReference>
<dbReference type="SUPFAM" id="SSF52540">
    <property type="entry name" value="P-loop containing nucleoside triphosphate hydrolases"/>
    <property type="match status" value="1"/>
</dbReference>
<evidence type="ECO:0000313" key="8">
    <source>
        <dbReference type="Proteomes" id="UP001548832"/>
    </source>
</evidence>
<dbReference type="EMBL" id="JBEWSZ010000001">
    <property type="protein sequence ID" value="MET2828098.1"/>
    <property type="molecule type" value="Genomic_DNA"/>
</dbReference>
<comment type="caution">
    <text evidence="7">The sequence shown here is derived from an EMBL/GenBank/DDBJ whole genome shotgun (WGS) entry which is preliminary data.</text>
</comment>
<keyword evidence="5" id="KW-0029">Amino-acid transport</keyword>
<dbReference type="PROSITE" id="PS00211">
    <property type="entry name" value="ABC_TRANSPORTER_1"/>
    <property type="match status" value="1"/>
</dbReference>
<dbReference type="PANTHER" id="PTHR43820">
    <property type="entry name" value="HIGH-AFFINITY BRANCHED-CHAIN AMINO ACID TRANSPORT ATP-BINDING PROTEIN LIVF"/>
    <property type="match status" value="1"/>
</dbReference>
<evidence type="ECO:0000256" key="5">
    <source>
        <dbReference type="ARBA" id="ARBA00022970"/>
    </source>
</evidence>
<keyword evidence="2" id="KW-0813">Transport</keyword>
<evidence type="ECO:0000256" key="4">
    <source>
        <dbReference type="ARBA" id="ARBA00022840"/>
    </source>
</evidence>
<keyword evidence="3" id="KW-0547">Nucleotide-binding</keyword>
<keyword evidence="4 7" id="KW-0067">ATP-binding</keyword>
<protein>
    <submittedName>
        <fullName evidence="7">ABC transporter ATP-binding protein</fullName>
    </submittedName>
</protein>
<dbReference type="GO" id="GO:0005524">
    <property type="term" value="F:ATP binding"/>
    <property type="evidence" value="ECO:0007669"/>
    <property type="project" value="UniProtKB-KW"/>
</dbReference>
<dbReference type="RefSeq" id="WP_354460100.1">
    <property type="nucleotide sequence ID" value="NZ_JBEWSZ010000001.1"/>
</dbReference>
<evidence type="ECO:0000256" key="1">
    <source>
        <dbReference type="ARBA" id="ARBA00005417"/>
    </source>
</evidence>
<evidence type="ECO:0000256" key="3">
    <source>
        <dbReference type="ARBA" id="ARBA00022741"/>
    </source>
</evidence>
<reference evidence="7 8" key="1">
    <citation type="submission" date="2024-06" db="EMBL/GenBank/DDBJ databases">
        <authorList>
            <person name="Kim D.-U."/>
        </authorList>
    </citation>
    <scope>NUCLEOTIDE SEQUENCE [LARGE SCALE GENOMIC DNA]</scope>
    <source>
        <strain evidence="7 8">KACC15460</strain>
    </source>
</reference>
<comment type="similarity">
    <text evidence="1">Belongs to the ABC transporter superfamily.</text>
</comment>
<evidence type="ECO:0000256" key="2">
    <source>
        <dbReference type="ARBA" id="ARBA00022448"/>
    </source>
</evidence>
<name>A0ABV2DEA8_9HYPH</name>
<organism evidence="7 8">
    <name type="scientific">Mesorhizobium shangrilense</name>
    <dbReference type="NCBI Taxonomy" id="460060"/>
    <lineage>
        <taxon>Bacteria</taxon>
        <taxon>Pseudomonadati</taxon>
        <taxon>Pseudomonadota</taxon>
        <taxon>Alphaproteobacteria</taxon>
        <taxon>Hyphomicrobiales</taxon>
        <taxon>Phyllobacteriaceae</taxon>
        <taxon>Mesorhizobium</taxon>
    </lineage>
</organism>
<dbReference type="CDD" id="cd03224">
    <property type="entry name" value="ABC_TM1139_LivF_branched"/>
    <property type="match status" value="1"/>
</dbReference>
<gene>
    <name evidence="7" type="ORF">ABVQ20_14025</name>
</gene>
<evidence type="ECO:0000313" key="7">
    <source>
        <dbReference type="EMBL" id="MET2828098.1"/>
    </source>
</evidence>
<dbReference type="InterPro" id="IPR052156">
    <property type="entry name" value="BCAA_Transport_ATP-bd_LivF"/>
</dbReference>
<evidence type="ECO:0000259" key="6">
    <source>
        <dbReference type="PROSITE" id="PS50893"/>
    </source>
</evidence>
<keyword evidence="8" id="KW-1185">Reference proteome</keyword>
<dbReference type="InterPro" id="IPR027417">
    <property type="entry name" value="P-loop_NTPase"/>
</dbReference>
<feature type="domain" description="ABC transporter" evidence="6">
    <location>
        <begin position="6"/>
        <end position="238"/>
    </location>
</feature>
<proteinExistence type="inferred from homology"/>
<dbReference type="InterPro" id="IPR003593">
    <property type="entry name" value="AAA+_ATPase"/>
</dbReference>
<dbReference type="InterPro" id="IPR017871">
    <property type="entry name" value="ABC_transporter-like_CS"/>
</dbReference>
<accession>A0ABV2DEA8</accession>
<dbReference type="Pfam" id="PF00005">
    <property type="entry name" value="ABC_tran"/>
    <property type="match status" value="1"/>
</dbReference>
<dbReference type="Gene3D" id="3.40.50.300">
    <property type="entry name" value="P-loop containing nucleotide triphosphate hydrolases"/>
    <property type="match status" value="1"/>
</dbReference>
<dbReference type="PANTHER" id="PTHR43820:SF7">
    <property type="entry name" value="BRANCHED-CHAIN AMINO ACID TRANSPORT ATP-BINDING PROTEIN LIVF-RELATED"/>
    <property type="match status" value="1"/>
</dbReference>
<dbReference type="PROSITE" id="PS50893">
    <property type="entry name" value="ABC_TRANSPORTER_2"/>
    <property type="match status" value="1"/>
</dbReference>
<dbReference type="SMART" id="SM00382">
    <property type="entry name" value="AAA"/>
    <property type="match status" value="1"/>
</dbReference>
<sequence length="260" mass="27497">MSETVLDVRDLVAGYEPGVPIVRGASITVRKGEIVAVLGPNGAGKSSLIKAIAGLVPITAGTVLLDSKDITAAPAHMMVRLGLAFVPQTENIFPLMSVEDNLKVACGILKPLEIPGRIDEMYAAFPDLVRQRRTAAGNLSGGQRQMLAVARALVVHPKVLVLDEPSAGLSPKFVSMVFEMLAGIRKSGVTILLVEQNAKAALAIGDRAYVLVEGKDRHEGVASELWNDPVVAELYLGQRRLNPEARDSGKAPHSEKGGAA</sequence>
<dbReference type="Proteomes" id="UP001548832">
    <property type="component" value="Unassembled WGS sequence"/>
</dbReference>